<feature type="region of interest" description="Disordered" evidence="13">
    <location>
        <begin position="373"/>
        <end position="401"/>
    </location>
</feature>
<evidence type="ECO:0000256" key="5">
    <source>
        <dbReference type="ARBA" id="ARBA00022771"/>
    </source>
</evidence>
<keyword evidence="16" id="KW-1185">Reference proteome</keyword>
<dbReference type="Ensembl" id="ENSORLT00000022707.2">
    <property type="protein sequence ID" value="ENSORLP00000022706.2"/>
    <property type="gene ID" value="ENSORLG00000018130.2"/>
</dbReference>
<dbReference type="GO" id="GO:0006355">
    <property type="term" value="P:regulation of DNA-templated transcription"/>
    <property type="evidence" value="ECO:0007669"/>
    <property type="project" value="InterPro"/>
</dbReference>
<feature type="region of interest" description="Disordered" evidence="13">
    <location>
        <begin position="212"/>
        <end position="246"/>
    </location>
</feature>
<organism evidence="15 16">
    <name type="scientific">Oryzias latipes</name>
    <name type="common">Japanese rice fish</name>
    <name type="synonym">Japanese killifish</name>
    <dbReference type="NCBI Taxonomy" id="8090"/>
    <lineage>
        <taxon>Eukaryota</taxon>
        <taxon>Metazoa</taxon>
        <taxon>Chordata</taxon>
        <taxon>Craniata</taxon>
        <taxon>Vertebrata</taxon>
        <taxon>Euteleostomi</taxon>
        <taxon>Actinopterygii</taxon>
        <taxon>Neopterygii</taxon>
        <taxon>Teleostei</taxon>
        <taxon>Neoteleostei</taxon>
        <taxon>Acanthomorphata</taxon>
        <taxon>Ovalentaria</taxon>
        <taxon>Atherinomorphae</taxon>
        <taxon>Beloniformes</taxon>
        <taxon>Adrianichthyidae</taxon>
        <taxon>Oryziinae</taxon>
        <taxon>Oryzias</taxon>
    </lineage>
</organism>
<evidence type="ECO:0000256" key="1">
    <source>
        <dbReference type="ARBA" id="ARBA00004123"/>
    </source>
</evidence>
<gene>
    <name evidence="15" type="primary">myt1la</name>
</gene>
<accession>H2MV80</accession>
<dbReference type="Pfam" id="PF08474">
    <property type="entry name" value="MYT1"/>
    <property type="match status" value="1"/>
</dbReference>
<evidence type="ECO:0000256" key="8">
    <source>
        <dbReference type="ARBA" id="ARBA00023125"/>
    </source>
</evidence>
<evidence type="ECO:0000256" key="2">
    <source>
        <dbReference type="ARBA" id="ARBA00010194"/>
    </source>
</evidence>
<dbReference type="eggNOG" id="KOG3803">
    <property type="taxonomic scope" value="Eukaryota"/>
</dbReference>
<keyword evidence="4" id="KW-0677">Repeat</keyword>
<keyword evidence="5 11" id="KW-0863">Zinc-finger</keyword>
<evidence type="ECO:0000256" key="7">
    <source>
        <dbReference type="ARBA" id="ARBA00023015"/>
    </source>
</evidence>
<dbReference type="PANTHER" id="PTHR10816:SF20">
    <property type="entry name" value="MYELIN TRANSCRIPTION FACTOR 1-LIKE PROTEIN"/>
    <property type="match status" value="1"/>
</dbReference>
<evidence type="ECO:0000256" key="13">
    <source>
        <dbReference type="SAM" id="MobiDB-lite"/>
    </source>
</evidence>
<dbReference type="InterPro" id="IPR013681">
    <property type="entry name" value="Myelin_TF"/>
</dbReference>
<feature type="compositionally biased region" description="Basic and acidic residues" evidence="13">
    <location>
        <begin position="447"/>
        <end position="485"/>
    </location>
</feature>
<dbReference type="GeneTree" id="ENSGT00940000155671"/>
<dbReference type="Proteomes" id="UP000001038">
    <property type="component" value="Chromosome 24"/>
</dbReference>
<dbReference type="Bgee" id="ENSORLG00000018130">
    <property type="expression patterns" value="Expressed in brain and 4 other cell types or tissues"/>
</dbReference>
<evidence type="ECO:0000259" key="14">
    <source>
        <dbReference type="Pfam" id="PF08474"/>
    </source>
</evidence>
<keyword evidence="3" id="KW-0479">Metal-binding</keyword>
<dbReference type="GO" id="GO:0007399">
    <property type="term" value="P:nervous system development"/>
    <property type="evidence" value="ECO:0007669"/>
    <property type="project" value="UniProtKB-KW"/>
</dbReference>
<keyword evidence="8" id="KW-0238">DNA-binding</keyword>
<feature type="compositionally biased region" description="Basic and acidic residues" evidence="13">
    <location>
        <begin position="564"/>
        <end position="573"/>
    </location>
</feature>
<feature type="compositionally biased region" description="Basic and acidic residues" evidence="13">
    <location>
        <begin position="426"/>
        <end position="441"/>
    </location>
</feature>
<feature type="region of interest" description="Disordered" evidence="13">
    <location>
        <begin position="426"/>
        <end position="491"/>
    </location>
</feature>
<evidence type="ECO:0000256" key="9">
    <source>
        <dbReference type="ARBA" id="ARBA00023163"/>
    </source>
</evidence>
<dbReference type="Gene3D" id="4.10.320.30">
    <property type="match status" value="6"/>
</dbReference>
<feature type="compositionally biased region" description="Low complexity" evidence="13">
    <location>
        <begin position="665"/>
        <end position="680"/>
    </location>
</feature>
<evidence type="ECO:0000256" key="11">
    <source>
        <dbReference type="PROSITE-ProRule" id="PRU01143"/>
    </source>
</evidence>
<dbReference type="FunFam" id="4.10.320.30:FF:000001">
    <property type="entry name" value="Myelin transcription factor 1-like, a"/>
    <property type="match status" value="6"/>
</dbReference>
<keyword evidence="7" id="KW-0805">Transcription regulation</keyword>
<keyword evidence="12" id="KW-0175">Coiled coil</keyword>
<feature type="compositionally biased region" description="Acidic residues" evidence="13">
    <location>
        <begin position="80"/>
        <end position="121"/>
    </location>
</feature>
<protein>
    <submittedName>
        <fullName evidence="15">Myelin transcription factor 1-like, a</fullName>
    </submittedName>
</protein>
<evidence type="ECO:0000313" key="15">
    <source>
        <dbReference type="Ensembl" id="ENSORLP00000022706.2"/>
    </source>
</evidence>
<dbReference type="GO" id="GO:0030154">
    <property type="term" value="P:cell differentiation"/>
    <property type="evidence" value="ECO:0007669"/>
    <property type="project" value="UniProtKB-KW"/>
</dbReference>
<name>H2MV80_ORYLA</name>
<evidence type="ECO:0000256" key="10">
    <source>
        <dbReference type="ARBA" id="ARBA00023242"/>
    </source>
</evidence>
<evidence type="ECO:0000256" key="6">
    <source>
        <dbReference type="ARBA" id="ARBA00022833"/>
    </source>
</evidence>
<evidence type="ECO:0000313" key="16">
    <source>
        <dbReference type="Proteomes" id="UP000001038"/>
    </source>
</evidence>
<dbReference type="GO" id="GO:0003677">
    <property type="term" value="F:DNA binding"/>
    <property type="evidence" value="ECO:0007669"/>
    <property type="project" value="UniProtKB-KW"/>
</dbReference>
<dbReference type="PANTHER" id="PTHR10816">
    <property type="entry name" value="MYELIN TRANSCRIPTION FACTOR 1-RELATED"/>
    <property type="match status" value="1"/>
</dbReference>
<dbReference type="GO" id="GO:0008270">
    <property type="term" value="F:zinc ion binding"/>
    <property type="evidence" value="ECO:0007669"/>
    <property type="project" value="UniProtKB-KW"/>
</dbReference>
<dbReference type="GO" id="GO:0005634">
    <property type="term" value="C:nucleus"/>
    <property type="evidence" value="ECO:0007669"/>
    <property type="project" value="UniProtKB-SubCell"/>
</dbReference>
<feature type="domain" description="Myelin transcription factor 1" evidence="14">
    <location>
        <begin position="601"/>
        <end position="844"/>
    </location>
</feature>
<reference evidence="15 16" key="1">
    <citation type="journal article" date="2007" name="Nature">
        <title>The medaka draft genome and insights into vertebrate genome evolution.</title>
        <authorList>
            <person name="Kasahara M."/>
            <person name="Naruse K."/>
            <person name="Sasaki S."/>
            <person name="Nakatani Y."/>
            <person name="Qu W."/>
            <person name="Ahsan B."/>
            <person name="Yamada T."/>
            <person name="Nagayasu Y."/>
            <person name="Doi K."/>
            <person name="Kasai Y."/>
            <person name="Jindo T."/>
            <person name="Kobayashi D."/>
            <person name="Shimada A."/>
            <person name="Toyoda A."/>
            <person name="Kuroki Y."/>
            <person name="Fujiyama A."/>
            <person name="Sasaki T."/>
            <person name="Shimizu A."/>
            <person name="Asakawa S."/>
            <person name="Shimizu N."/>
            <person name="Hashimoto S."/>
            <person name="Yang J."/>
            <person name="Lee Y."/>
            <person name="Matsushima K."/>
            <person name="Sugano S."/>
            <person name="Sakaizumi M."/>
            <person name="Narita T."/>
            <person name="Ohishi K."/>
            <person name="Haga S."/>
            <person name="Ohta F."/>
            <person name="Nomoto H."/>
            <person name="Nogata K."/>
            <person name="Morishita T."/>
            <person name="Endo T."/>
            <person name="Shin-I T."/>
            <person name="Takeda H."/>
            <person name="Morishita S."/>
            <person name="Kohara Y."/>
        </authorList>
    </citation>
    <scope>NUCLEOTIDE SEQUENCE [LARGE SCALE GENOMIC DNA]</scope>
    <source>
        <strain evidence="15 16">Hd-rR</strain>
    </source>
</reference>
<feature type="region of interest" description="Disordered" evidence="13">
    <location>
        <begin position="564"/>
        <end position="584"/>
    </location>
</feature>
<comment type="similarity">
    <text evidence="2">Belongs to the MYT1 family.</text>
</comment>
<dbReference type="InterPro" id="IPR036060">
    <property type="entry name" value="Znf_C2H2C_sf"/>
</dbReference>
<reference evidence="15" key="2">
    <citation type="submission" date="2025-08" db="UniProtKB">
        <authorList>
            <consortium name="Ensembl"/>
        </authorList>
    </citation>
    <scope>IDENTIFICATION</scope>
    <source>
        <strain evidence="15">Hd-rR</strain>
    </source>
</reference>
<feature type="region of interest" description="Disordered" evidence="13">
    <location>
        <begin position="65"/>
        <end position="164"/>
    </location>
</feature>
<evidence type="ECO:0000256" key="12">
    <source>
        <dbReference type="SAM" id="Coils"/>
    </source>
</evidence>
<feature type="coiled-coil region" evidence="12">
    <location>
        <begin position="1033"/>
        <end position="1099"/>
    </location>
</feature>
<dbReference type="AlphaFoldDB" id="H2MV80"/>
<feature type="compositionally biased region" description="Acidic residues" evidence="13">
    <location>
        <begin position="131"/>
        <end position="161"/>
    </location>
</feature>
<dbReference type="Pfam" id="PF01530">
    <property type="entry name" value="zf-C2HC"/>
    <property type="match status" value="6"/>
</dbReference>
<keyword evidence="6" id="KW-0862">Zinc</keyword>
<feature type="compositionally biased region" description="Acidic residues" evidence="13">
    <location>
        <begin position="224"/>
        <end position="233"/>
    </location>
</feature>
<dbReference type="HOGENOM" id="CLU_007226_1_0_1"/>
<sequence length="1158" mass="128225">MEGNVTEKRHRTRSKGVRADAHDVHFLISCPTLGCDGSGHVSGKYARHRSIYGCPLAKKRKTLDKQPLEPAAKRRPFLEVAEEDEEEDEEKEIDEDGEVEDDFSEDNEEQGDEEEEEEEERGDVRIRVEHEDEEEVRGLDEEDDVDDDEEQEEDDVDDEEQMNCQQSKYEVGCEEVCHMGAKDYENYDELVAKSLLNLGKIAADAAYQAMTESEMNSNSSNSAGEDDEDDASEQGDRKGELSVDLDSDVVRETVDSLKLLAQGHGAILPEDEYPHAAMMNDGKHANGAPCMRVKAQDSGEEVCLNSLECLRNQCFDLARKLSETQPSDRPILHSLQNQSINPADQQVIQETTFPRLLDRRYSDMVNLMKLEEQLSPASRGYPTSQDGDEDTTSIASDHSDETFDMAKGNLSLLEKAIALESERAKVMRDRMASEHSMPRRDQHYHRSHGEHSPRLSSSAEERKSRMQQDGLKRAYYPKGEKKESKCPTPGCDGTGHVTGLYPHHRSLSGCPHKDRVPPEILAMYENVLKCPTPGCSGRGHVNSNRNSHRSLSGCPIAAAEKMAKVHEKSHSADSSKTNQTSDRVLRPMCFVKQLEIPQYGYKNNVPTSTPRSNLTKELEKYSKTSYDYGGYDCQQGSYGKRGSTTKSQHGRDTSPKGYDGMYTPASSTTSSYAPSSSSLSCGGGGGGGGSSASSTCSKSSFDYTHDMEAAHMAATAILNLSTRCRELPNALGGKPQDLLSQVGGLEMVELDLEGQPGGPEGSGTVLTPLQPMSPQRHALLSSRCYQLSDSDCWDLPVDYTKMKRLGDEHKESDELDPFQELLEEQRYPAEVTTPSSKHHKYSPCKESKKELITLSSCQLIDKNIRNMLPTNSQELRCPTPGCDGSGHITGNYASHRSLSGCPRAKKSGIKILQSKEDKDEQEPIKCPVPGCDGQGHVTGKYASHRSASGCPLAAKRQKDSYVNGSQFVWKSGKTDGMTCPTPGCDGSGHVSGSFLTHRSLSGCPRATSAMKKSRMSGVEMLTIKQRASKGIENDEEIKQLDEEIKDLNESNNQVESDMIKLRTQITTMETNLKSMEEENKAVEQQNDSLLHELANLSQSLINSLANIQLPHMEPMNEQNFDTYVSTLTDMYTHQDQYQSPENKALLENIRQAVQGIQV</sequence>
<comment type="subcellular location">
    <subcellularLocation>
        <location evidence="1">Nucleus</location>
    </subcellularLocation>
</comment>
<keyword evidence="9" id="KW-0804">Transcription</keyword>
<dbReference type="SUPFAM" id="SSF103637">
    <property type="entry name" value="CCHHC domain"/>
    <property type="match status" value="6"/>
</dbReference>
<dbReference type="PROSITE" id="PS51802">
    <property type="entry name" value="ZF_CCHHC"/>
    <property type="match status" value="6"/>
</dbReference>
<feature type="region of interest" description="Disordered" evidence="13">
    <location>
        <begin position="637"/>
        <end position="684"/>
    </location>
</feature>
<keyword evidence="10" id="KW-0539">Nucleus</keyword>
<evidence type="ECO:0000256" key="3">
    <source>
        <dbReference type="ARBA" id="ARBA00022723"/>
    </source>
</evidence>
<evidence type="ECO:0000256" key="4">
    <source>
        <dbReference type="ARBA" id="ARBA00022737"/>
    </source>
</evidence>
<feature type="compositionally biased region" description="Polar residues" evidence="13">
    <location>
        <begin position="637"/>
        <end position="647"/>
    </location>
</feature>
<dbReference type="InterPro" id="IPR002515">
    <property type="entry name" value="Znf_C2H2C"/>
</dbReference>
<proteinExistence type="inferred from homology"/>
<reference evidence="15" key="3">
    <citation type="submission" date="2025-09" db="UniProtKB">
        <authorList>
            <consortium name="Ensembl"/>
        </authorList>
    </citation>
    <scope>IDENTIFICATION</scope>
    <source>
        <strain evidence="15">Hd-rR</strain>
    </source>
</reference>